<feature type="compositionally biased region" description="Low complexity" evidence="1">
    <location>
        <begin position="125"/>
        <end position="134"/>
    </location>
</feature>
<organism evidence="2 3">
    <name type="scientific">Mikania micrantha</name>
    <name type="common">bitter vine</name>
    <dbReference type="NCBI Taxonomy" id="192012"/>
    <lineage>
        <taxon>Eukaryota</taxon>
        <taxon>Viridiplantae</taxon>
        <taxon>Streptophyta</taxon>
        <taxon>Embryophyta</taxon>
        <taxon>Tracheophyta</taxon>
        <taxon>Spermatophyta</taxon>
        <taxon>Magnoliopsida</taxon>
        <taxon>eudicotyledons</taxon>
        <taxon>Gunneridae</taxon>
        <taxon>Pentapetalae</taxon>
        <taxon>asterids</taxon>
        <taxon>campanulids</taxon>
        <taxon>Asterales</taxon>
        <taxon>Asteraceae</taxon>
        <taxon>Asteroideae</taxon>
        <taxon>Heliantheae alliance</taxon>
        <taxon>Eupatorieae</taxon>
        <taxon>Mikania</taxon>
    </lineage>
</organism>
<evidence type="ECO:0000313" key="3">
    <source>
        <dbReference type="Proteomes" id="UP000326396"/>
    </source>
</evidence>
<sequence length="160" mass="17816">MIGIFFTGENPSSRVPTRVSWRNGRRRWRSAITSGAEGLAEMWRRESSDLIERSFLFQKYKNTLSLPKVKTLTEQFPSPTAAESLHHSVLIILRRSPPHQSTRSDLAPPPTAKPIVTDLAPPPTAATTGSASSRRPPPSASSYFDKSRRQVIGMKFVDIT</sequence>
<dbReference type="Proteomes" id="UP000326396">
    <property type="component" value="Linkage Group LG19"/>
</dbReference>
<feature type="region of interest" description="Disordered" evidence="1">
    <location>
        <begin position="96"/>
        <end position="147"/>
    </location>
</feature>
<keyword evidence="3" id="KW-1185">Reference proteome</keyword>
<gene>
    <name evidence="2" type="ORF">E3N88_20218</name>
</gene>
<dbReference type="AlphaFoldDB" id="A0A5N6NIZ9"/>
<evidence type="ECO:0000313" key="2">
    <source>
        <dbReference type="EMBL" id="KAD4888145.1"/>
    </source>
</evidence>
<comment type="caution">
    <text evidence="2">The sequence shown here is derived from an EMBL/GenBank/DDBJ whole genome shotgun (WGS) entry which is preliminary data.</text>
</comment>
<accession>A0A5N6NIZ9</accession>
<evidence type="ECO:0000256" key="1">
    <source>
        <dbReference type="SAM" id="MobiDB-lite"/>
    </source>
</evidence>
<dbReference type="EMBL" id="SZYD01000011">
    <property type="protein sequence ID" value="KAD4888145.1"/>
    <property type="molecule type" value="Genomic_DNA"/>
</dbReference>
<name>A0A5N6NIZ9_9ASTR</name>
<reference evidence="2 3" key="1">
    <citation type="submission" date="2019-05" db="EMBL/GenBank/DDBJ databases">
        <title>Mikania micrantha, genome provides insights into the molecular mechanism of rapid growth.</title>
        <authorList>
            <person name="Liu B."/>
        </authorList>
    </citation>
    <scope>NUCLEOTIDE SEQUENCE [LARGE SCALE GENOMIC DNA]</scope>
    <source>
        <strain evidence="2">NLD-2019</strain>
        <tissue evidence="2">Leaf</tissue>
    </source>
</reference>
<protein>
    <submittedName>
        <fullName evidence="2">Uncharacterized protein</fullName>
    </submittedName>
</protein>
<proteinExistence type="predicted"/>